<dbReference type="EMBL" id="JAODUP010000447">
    <property type="protein sequence ID" value="KAK2149535.1"/>
    <property type="molecule type" value="Genomic_DNA"/>
</dbReference>
<dbReference type="InterPro" id="IPR051029">
    <property type="entry name" value="mRNA_Capping_Enz/RNA_Phosphat"/>
</dbReference>
<accession>A0AAD9JBR0</accession>
<dbReference type="Gene3D" id="3.90.190.10">
    <property type="entry name" value="Protein tyrosine phosphatase superfamily"/>
    <property type="match status" value="1"/>
</dbReference>
<reference evidence="1" key="1">
    <citation type="journal article" date="2023" name="Mol. Biol. Evol.">
        <title>Third-Generation Sequencing Reveals the Adaptive Role of the Epigenome in Three Deep-Sea Polychaetes.</title>
        <authorList>
            <person name="Perez M."/>
            <person name="Aroh O."/>
            <person name="Sun Y."/>
            <person name="Lan Y."/>
            <person name="Juniper S.K."/>
            <person name="Young C.R."/>
            <person name="Angers B."/>
            <person name="Qian P.Y."/>
        </authorList>
    </citation>
    <scope>NUCLEOTIDE SEQUENCE</scope>
    <source>
        <strain evidence="1">P08H-3</strain>
    </source>
</reference>
<dbReference type="InterPro" id="IPR029021">
    <property type="entry name" value="Prot-tyrosine_phosphatase-like"/>
</dbReference>
<organism evidence="1 2">
    <name type="scientific">Paralvinella palmiformis</name>
    <dbReference type="NCBI Taxonomy" id="53620"/>
    <lineage>
        <taxon>Eukaryota</taxon>
        <taxon>Metazoa</taxon>
        <taxon>Spiralia</taxon>
        <taxon>Lophotrochozoa</taxon>
        <taxon>Annelida</taxon>
        <taxon>Polychaeta</taxon>
        <taxon>Sedentaria</taxon>
        <taxon>Canalipalpata</taxon>
        <taxon>Terebellida</taxon>
        <taxon>Terebelliformia</taxon>
        <taxon>Alvinellidae</taxon>
        <taxon>Paralvinella</taxon>
    </lineage>
</organism>
<name>A0AAD9JBR0_9ANNE</name>
<evidence type="ECO:0000313" key="1">
    <source>
        <dbReference type="EMBL" id="KAK2149535.1"/>
    </source>
</evidence>
<dbReference type="SUPFAM" id="SSF52799">
    <property type="entry name" value="(Phosphotyrosine protein) phosphatases II"/>
    <property type="match status" value="1"/>
</dbReference>
<dbReference type="PANTHER" id="PTHR10367">
    <property type="entry name" value="MRNA-CAPPING ENZYME"/>
    <property type="match status" value="1"/>
</dbReference>
<evidence type="ECO:0000313" key="2">
    <source>
        <dbReference type="Proteomes" id="UP001208570"/>
    </source>
</evidence>
<keyword evidence="2" id="KW-1185">Reference proteome</keyword>
<dbReference type="GO" id="GO:0004651">
    <property type="term" value="F:polynucleotide 5'-phosphatase activity"/>
    <property type="evidence" value="ECO:0007669"/>
    <property type="project" value="TreeGrafter"/>
</dbReference>
<protein>
    <submittedName>
        <fullName evidence="1">Uncharacterized protein</fullName>
    </submittedName>
</protein>
<dbReference type="Proteomes" id="UP001208570">
    <property type="component" value="Unassembled WGS sequence"/>
</dbReference>
<dbReference type="PANTHER" id="PTHR10367:SF9">
    <property type="entry name" value="DUAL-SPECIFICITY PHOSPHATASE 11 (RNA_RNP COMPLEX 1-INTERACTING)"/>
    <property type="match status" value="1"/>
</dbReference>
<dbReference type="AlphaFoldDB" id="A0AAD9JBR0"/>
<sequence>MYTNIKQDTVCLDDSKPRWEEYSPYKYPVKGTRFLAFKVPLEQSICFRLPKDKWLRPNDLLELLDKDNYKLGLIIDLTNTARYYKPEFQYLLLLFHNWPL</sequence>
<gene>
    <name evidence="1" type="ORF">LSH36_447g00025</name>
</gene>
<comment type="caution">
    <text evidence="1">The sequence shown here is derived from an EMBL/GenBank/DDBJ whole genome shotgun (WGS) entry which is preliminary data.</text>
</comment>
<proteinExistence type="predicted"/>